<evidence type="ECO:0000313" key="1">
    <source>
        <dbReference type="EMBL" id="MBC6609468.1"/>
    </source>
</evidence>
<dbReference type="EMBL" id="JACSCY010000001">
    <property type="protein sequence ID" value="MBC6609468.1"/>
    <property type="molecule type" value="Genomic_DNA"/>
</dbReference>
<protein>
    <submittedName>
        <fullName evidence="1">SusD/RagB family nutrient-binding outer membrane lipoprotein</fullName>
    </submittedName>
</protein>
<dbReference type="SUPFAM" id="SSF48452">
    <property type="entry name" value="TPR-like"/>
    <property type="match status" value="1"/>
</dbReference>
<dbReference type="Proteomes" id="UP000622017">
    <property type="component" value="Unassembled WGS sequence"/>
</dbReference>
<accession>A0ABR7MEV8</accession>
<keyword evidence="2" id="KW-1185">Reference proteome</keyword>
<sequence length="508" mass="55727">MHRFFLKCVLLVGVGVLTLTACTKDFEEINTNPNAVGTITPEYVFTKAQYDGVANMLYLLLGTMQYTTSFNDVAGFGSKYIASQVNSSSAAFSTAYPNALNEINLVINAVRDDPAKVNMLAAARIWRVYCYSRLTDVYGDVPYFQANQGYTDAQYTPAYDPQKDIYADMLKELDEAATSLDPAKPTFGAADLLYNGNTAQWKKFAYSLMLRLGMRLTKVDIAAAQTWATKALAGGVITEDADIAKVNYLASGQIINQNPLAYNLLINDYIAANGSTNQEGGKYQKVFIDYLKQTRDPRLGIISVVYTGGTPNQTDTAFAKQQGMPANLSAKPANFAQLSEPNPKTVLLLNSPRLVFTAAESYFLQTEAALRGWSGGAAPTLYSNGVRAALRQWAIISPTDGALSAQRITGYVNNNQLVAGSFDDKMKQIYTQFWVSIFPDAQEAFASYRRTGDPTLTPNNYPGNATGGQFPRRFLYPVSEQNLNTAAYNAAIARQGPNTLLTRVYWDK</sequence>
<keyword evidence="1" id="KW-0449">Lipoprotein</keyword>
<dbReference type="Pfam" id="PF12771">
    <property type="entry name" value="SusD-like_2"/>
    <property type="match status" value="1"/>
</dbReference>
<comment type="caution">
    <text evidence="1">The sequence shown here is derived from an EMBL/GenBank/DDBJ whole genome shotgun (WGS) entry which is preliminary data.</text>
</comment>
<reference evidence="1 2" key="1">
    <citation type="submission" date="2020-08" db="EMBL/GenBank/DDBJ databases">
        <title>Hymenobacter sp.</title>
        <authorList>
            <person name="Kim M.K."/>
        </authorList>
    </citation>
    <scope>NUCLEOTIDE SEQUENCE [LARGE SCALE GENOMIC DNA]</scope>
    <source>
        <strain evidence="1 2">BT507</strain>
    </source>
</reference>
<dbReference type="Gene3D" id="1.25.40.390">
    <property type="match status" value="1"/>
</dbReference>
<evidence type="ECO:0000313" key="2">
    <source>
        <dbReference type="Proteomes" id="UP000622017"/>
    </source>
</evidence>
<organism evidence="1 2">
    <name type="scientific">Hymenobacter citatus</name>
    <dbReference type="NCBI Taxonomy" id="2763506"/>
    <lineage>
        <taxon>Bacteria</taxon>
        <taxon>Pseudomonadati</taxon>
        <taxon>Bacteroidota</taxon>
        <taxon>Cytophagia</taxon>
        <taxon>Cytophagales</taxon>
        <taxon>Hymenobacteraceae</taxon>
        <taxon>Hymenobacter</taxon>
    </lineage>
</organism>
<name>A0ABR7MEV8_9BACT</name>
<dbReference type="PROSITE" id="PS51257">
    <property type="entry name" value="PROKAR_LIPOPROTEIN"/>
    <property type="match status" value="1"/>
</dbReference>
<gene>
    <name evidence="1" type="ORF">H8B15_00955</name>
</gene>
<dbReference type="InterPro" id="IPR011990">
    <property type="entry name" value="TPR-like_helical_dom_sf"/>
</dbReference>
<proteinExistence type="predicted"/>
<dbReference type="InterPro" id="IPR041662">
    <property type="entry name" value="SusD-like_2"/>
</dbReference>